<accession>A0ABQ3IEV1</accession>
<evidence type="ECO:0000313" key="3">
    <source>
        <dbReference type="EMBL" id="GHE81003.1"/>
    </source>
</evidence>
<sequence length="237" mass="26428">MSHATVSRWLDGTLLPTVDQTKALADSLGITGQARADLLQVAEWVNPNRGTRGLFGISDRAADALKVEHRATAIVEWSPLRIPDLLQTDAYARRVTDETSGVTSKAERQKALFEDTRKKYEVFLGLPALTWRVGGANVMTQQVERLIDTLDRQSAVVRLVPDGSDWHDGRLGGFVLYDREDDDGAVLIQHLGAATVLTDRELVRRYRRVQAELEQLALTAEETRQRLDALLRELSTA</sequence>
<feature type="domain" description="DUF5753" evidence="2">
    <location>
        <begin position="62"/>
        <end position="228"/>
    </location>
</feature>
<evidence type="ECO:0000259" key="2">
    <source>
        <dbReference type="Pfam" id="PF19054"/>
    </source>
</evidence>
<keyword evidence="1" id="KW-0175">Coiled coil</keyword>
<protein>
    <submittedName>
        <fullName evidence="3">Transcriptional regulator</fullName>
    </submittedName>
</protein>
<evidence type="ECO:0000313" key="4">
    <source>
        <dbReference type="Proteomes" id="UP000605897"/>
    </source>
</evidence>
<gene>
    <name evidence="3" type="ORF">GCM10017786_09110</name>
</gene>
<dbReference type="Pfam" id="PF19054">
    <property type="entry name" value="DUF5753"/>
    <property type="match status" value="1"/>
</dbReference>
<reference evidence="4" key="1">
    <citation type="journal article" date="2019" name="Int. J. Syst. Evol. Microbiol.">
        <title>The Global Catalogue of Microorganisms (GCM) 10K type strain sequencing project: providing services to taxonomists for standard genome sequencing and annotation.</title>
        <authorList>
            <consortium name="The Broad Institute Genomics Platform"/>
            <consortium name="The Broad Institute Genome Sequencing Center for Infectious Disease"/>
            <person name="Wu L."/>
            <person name="Ma J."/>
        </authorList>
    </citation>
    <scope>NUCLEOTIDE SEQUENCE [LARGE SCALE GENOMIC DNA]</scope>
    <source>
        <strain evidence="4">CGMCC 4.7677</strain>
    </source>
</reference>
<organism evidence="3 4">
    <name type="scientific">Amycolatopsis deserti</name>
    <dbReference type="NCBI Taxonomy" id="185696"/>
    <lineage>
        <taxon>Bacteria</taxon>
        <taxon>Bacillati</taxon>
        <taxon>Actinomycetota</taxon>
        <taxon>Actinomycetes</taxon>
        <taxon>Pseudonocardiales</taxon>
        <taxon>Pseudonocardiaceae</taxon>
        <taxon>Amycolatopsis</taxon>
    </lineage>
</organism>
<comment type="caution">
    <text evidence="3">The sequence shown here is derived from an EMBL/GenBank/DDBJ whole genome shotgun (WGS) entry which is preliminary data.</text>
</comment>
<proteinExistence type="predicted"/>
<feature type="coiled-coil region" evidence="1">
    <location>
        <begin position="206"/>
        <end position="233"/>
    </location>
</feature>
<dbReference type="InterPro" id="IPR043917">
    <property type="entry name" value="DUF5753"/>
</dbReference>
<dbReference type="RefSeq" id="WP_191243179.1">
    <property type="nucleotide sequence ID" value="NZ_BNAU01000001.1"/>
</dbReference>
<dbReference type="Proteomes" id="UP000605897">
    <property type="component" value="Unassembled WGS sequence"/>
</dbReference>
<evidence type="ECO:0000256" key="1">
    <source>
        <dbReference type="SAM" id="Coils"/>
    </source>
</evidence>
<keyword evidence="4" id="KW-1185">Reference proteome</keyword>
<dbReference type="EMBL" id="BNAU01000001">
    <property type="protein sequence ID" value="GHE81003.1"/>
    <property type="molecule type" value="Genomic_DNA"/>
</dbReference>
<name>A0ABQ3IEV1_9PSEU</name>